<reference evidence="9 10" key="1">
    <citation type="submission" date="2019-07" db="EMBL/GenBank/DDBJ databases">
        <title>Draft genome assembly of a fouling barnacle, Amphibalanus amphitrite (Darwin, 1854): The first reference genome for Thecostraca.</title>
        <authorList>
            <person name="Kim W."/>
        </authorList>
    </citation>
    <scope>NUCLEOTIDE SEQUENCE [LARGE SCALE GENOMIC DNA]</scope>
    <source>
        <strain evidence="9">SNU_AA5</strain>
        <tissue evidence="9">Soma without cirri and trophi</tissue>
    </source>
</reference>
<organism evidence="9 10">
    <name type="scientific">Amphibalanus amphitrite</name>
    <name type="common">Striped barnacle</name>
    <name type="synonym">Balanus amphitrite</name>
    <dbReference type="NCBI Taxonomy" id="1232801"/>
    <lineage>
        <taxon>Eukaryota</taxon>
        <taxon>Metazoa</taxon>
        <taxon>Ecdysozoa</taxon>
        <taxon>Arthropoda</taxon>
        <taxon>Crustacea</taxon>
        <taxon>Multicrustacea</taxon>
        <taxon>Cirripedia</taxon>
        <taxon>Thoracica</taxon>
        <taxon>Thoracicalcarea</taxon>
        <taxon>Balanomorpha</taxon>
        <taxon>Balanoidea</taxon>
        <taxon>Balanidae</taxon>
        <taxon>Amphibalaninae</taxon>
        <taxon>Amphibalanus</taxon>
    </lineage>
</organism>
<dbReference type="InterPro" id="IPR040167">
    <property type="entry name" value="TF_CP2-like"/>
</dbReference>
<dbReference type="EMBL" id="VIIS01000380">
    <property type="protein sequence ID" value="KAF0309711.1"/>
    <property type="molecule type" value="Genomic_DNA"/>
</dbReference>
<comment type="subcellular location">
    <subcellularLocation>
        <location evidence="1 6">Nucleus</location>
    </subcellularLocation>
</comment>
<evidence type="ECO:0000256" key="7">
    <source>
        <dbReference type="SAM" id="MobiDB-lite"/>
    </source>
</evidence>
<feature type="region of interest" description="Disordered" evidence="7">
    <location>
        <begin position="77"/>
        <end position="108"/>
    </location>
</feature>
<dbReference type="AlphaFoldDB" id="A0A6A4X5P3"/>
<feature type="region of interest" description="Disordered" evidence="7">
    <location>
        <begin position="471"/>
        <end position="493"/>
    </location>
</feature>
<sequence>MDAFLRTWPFGSTAAAPSPAGAVSTVTSQSRAPADLVSGSELGLLLADREAEDLTARRSPSEQPQQQQVVEQRRGVIVGDGDPGSPRYGAPLAPLHADSPSPKDMSSSTAYTAQYTGLAPAQVFAEPISQYSALPPSPTATYGQATTVRTSAGSYVAAADPYYRDYYSPVGSAAGTTDQYGGSAPASRAAPAFADGQESHAQFVERYIRPGSAVYKLSSQGLAVDLPSPDSGIGAEAATPRDQATSLQQGTGFEYSDVVGQSSLLAEPGLIRGPVSPSTSRSRPWHDFGRQAEVDKIHIPKIITPIEVGIDEDGVVFSFSNFGFRFFMEAPISTSQRREDDRLTYVNKGQFYGITMEYVPDPDKPLRNGTVKSSGSILDTKNSVGLVGGIDEVAHNAVAVYWNPLESSAKVRIIPISIALQCLSTDFSSQKGVKGLPLHVQIDTYDDYRDPNAAVIQRSYCQVKSFCDKGAERKTRDEERRASKRRMTATGRKKMEEMYHPACERTEFYSMADTLKPAQLFQPSADSEKIGNMELQNYYVQQDGDSHGLYQDVAESPALPLSPDGLQSQYSLPPATAEMAEREHRDENGLFLPSAKRARLTPPLSQRVMLYARQEQEEVYTPLHVAPPTTLGLLNAIQSKYKISTSCAHTLCRKNKKGVTATMDDDMIAHYCNEDTFLLEIRQAEQDGSYHITLIEVGD</sequence>
<evidence type="ECO:0000256" key="3">
    <source>
        <dbReference type="ARBA" id="ARBA00023125"/>
    </source>
</evidence>
<evidence type="ECO:0000256" key="1">
    <source>
        <dbReference type="ARBA" id="ARBA00004123"/>
    </source>
</evidence>
<dbReference type="InterPro" id="IPR057520">
    <property type="entry name" value="GRHL1/CP2_C"/>
</dbReference>
<keyword evidence="10" id="KW-1185">Reference proteome</keyword>
<feature type="compositionally biased region" description="Basic and acidic residues" evidence="7">
    <location>
        <begin position="471"/>
        <end position="481"/>
    </location>
</feature>
<dbReference type="GO" id="GO:0005634">
    <property type="term" value="C:nucleus"/>
    <property type="evidence" value="ECO:0007669"/>
    <property type="project" value="UniProtKB-SubCell"/>
</dbReference>
<dbReference type="GO" id="GO:0001228">
    <property type="term" value="F:DNA-binding transcription activator activity, RNA polymerase II-specific"/>
    <property type="evidence" value="ECO:0007669"/>
    <property type="project" value="TreeGrafter"/>
</dbReference>
<feature type="domain" description="Grh/CP2 DB" evidence="8">
    <location>
        <begin position="320"/>
        <end position="522"/>
    </location>
</feature>
<evidence type="ECO:0000313" key="9">
    <source>
        <dbReference type="EMBL" id="KAF0309711.1"/>
    </source>
</evidence>
<dbReference type="PANTHER" id="PTHR11037:SF20">
    <property type="entry name" value="PROTEIN GRAINYHEAD"/>
    <property type="match status" value="1"/>
</dbReference>
<dbReference type="PANTHER" id="PTHR11037">
    <property type="entry name" value="TRANSCRIPTION FACTOR CP2"/>
    <property type="match status" value="1"/>
</dbReference>
<evidence type="ECO:0000256" key="6">
    <source>
        <dbReference type="PROSITE-ProRule" id="PRU01313"/>
    </source>
</evidence>
<dbReference type="InterPro" id="IPR007604">
    <property type="entry name" value="CP2"/>
</dbReference>
<comment type="caution">
    <text evidence="9">The sequence shown here is derived from an EMBL/GenBank/DDBJ whole genome shotgun (WGS) entry which is preliminary data.</text>
</comment>
<feature type="compositionally biased region" description="Low complexity" evidence="7">
    <location>
        <begin position="12"/>
        <end position="26"/>
    </location>
</feature>
<evidence type="ECO:0000259" key="8">
    <source>
        <dbReference type="PROSITE" id="PS51968"/>
    </source>
</evidence>
<evidence type="ECO:0000256" key="2">
    <source>
        <dbReference type="ARBA" id="ARBA00023015"/>
    </source>
</evidence>
<dbReference type="Pfam" id="PF25416">
    <property type="entry name" value="GRHL1_C"/>
    <property type="match status" value="1"/>
</dbReference>
<keyword evidence="3 6" id="KW-0238">DNA-binding</keyword>
<dbReference type="GO" id="GO:0000978">
    <property type="term" value="F:RNA polymerase II cis-regulatory region sequence-specific DNA binding"/>
    <property type="evidence" value="ECO:0007669"/>
    <property type="project" value="TreeGrafter"/>
</dbReference>
<dbReference type="Pfam" id="PF04516">
    <property type="entry name" value="CP2"/>
    <property type="match status" value="2"/>
</dbReference>
<gene>
    <name evidence="9" type="primary">grh_2</name>
    <name evidence="9" type="ORF">FJT64_019213</name>
</gene>
<dbReference type="PROSITE" id="PS51968">
    <property type="entry name" value="GRH_CP2_DB"/>
    <property type="match status" value="1"/>
</dbReference>
<evidence type="ECO:0000256" key="5">
    <source>
        <dbReference type="ARBA" id="ARBA00023242"/>
    </source>
</evidence>
<keyword evidence="4" id="KW-0804">Transcription</keyword>
<dbReference type="Proteomes" id="UP000440578">
    <property type="component" value="Unassembled WGS sequence"/>
</dbReference>
<keyword evidence="2" id="KW-0805">Transcription regulation</keyword>
<keyword evidence="5 6" id="KW-0539">Nucleus</keyword>
<protein>
    <submittedName>
        <fullName evidence="9">Protein grainyhead</fullName>
    </submittedName>
</protein>
<name>A0A6A4X5P3_AMPAM</name>
<evidence type="ECO:0000256" key="4">
    <source>
        <dbReference type="ARBA" id="ARBA00023163"/>
    </source>
</evidence>
<evidence type="ECO:0000313" key="10">
    <source>
        <dbReference type="Proteomes" id="UP000440578"/>
    </source>
</evidence>
<dbReference type="OrthoDB" id="7680836at2759"/>
<accession>A0A6A4X5P3</accession>
<proteinExistence type="predicted"/>
<feature type="region of interest" description="Disordered" evidence="7">
    <location>
        <begin position="12"/>
        <end position="34"/>
    </location>
</feature>